<feature type="compositionally biased region" description="Low complexity" evidence="1">
    <location>
        <begin position="407"/>
        <end position="431"/>
    </location>
</feature>
<feature type="compositionally biased region" description="Pro residues" evidence="1">
    <location>
        <begin position="517"/>
        <end position="527"/>
    </location>
</feature>
<dbReference type="EMBL" id="MU157838">
    <property type="protein sequence ID" value="KAF9530728.1"/>
    <property type="molecule type" value="Genomic_DNA"/>
</dbReference>
<comment type="caution">
    <text evidence="2">The sequence shown here is derived from an EMBL/GenBank/DDBJ whole genome shotgun (WGS) entry which is preliminary data.</text>
</comment>
<name>A0A9P6EKW7_9AGAR</name>
<evidence type="ECO:0000313" key="2">
    <source>
        <dbReference type="EMBL" id="KAF9530728.1"/>
    </source>
</evidence>
<feature type="compositionally biased region" description="Low complexity" evidence="1">
    <location>
        <begin position="462"/>
        <end position="472"/>
    </location>
</feature>
<dbReference type="PANTHER" id="PTHR48125:SF12">
    <property type="entry name" value="AT HOOK TRANSCRIPTION FACTOR FAMILY-RELATED"/>
    <property type="match status" value="1"/>
</dbReference>
<proteinExistence type="predicted"/>
<dbReference type="OrthoDB" id="2690066at2759"/>
<feature type="compositionally biased region" description="Low complexity" evidence="1">
    <location>
        <begin position="481"/>
        <end position="493"/>
    </location>
</feature>
<organism evidence="2 3">
    <name type="scientific">Crepidotus variabilis</name>
    <dbReference type="NCBI Taxonomy" id="179855"/>
    <lineage>
        <taxon>Eukaryota</taxon>
        <taxon>Fungi</taxon>
        <taxon>Dikarya</taxon>
        <taxon>Basidiomycota</taxon>
        <taxon>Agaricomycotina</taxon>
        <taxon>Agaricomycetes</taxon>
        <taxon>Agaricomycetidae</taxon>
        <taxon>Agaricales</taxon>
        <taxon>Agaricineae</taxon>
        <taxon>Crepidotaceae</taxon>
        <taxon>Crepidotus</taxon>
    </lineage>
</organism>
<feature type="region of interest" description="Disordered" evidence="1">
    <location>
        <begin position="81"/>
        <end position="351"/>
    </location>
</feature>
<feature type="compositionally biased region" description="Basic and acidic residues" evidence="1">
    <location>
        <begin position="553"/>
        <end position="570"/>
    </location>
</feature>
<protein>
    <submittedName>
        <fullName evidence="2">Uncharacterized protein</fullName>
    </submittedName>
</protein>
<feature type="compositionally biased region" description="Basic and acidic residues" evidence="1">
    <location>
        <begin position="166"/>
        <end position="176"/>
    </location>
</feature>
<feature type="region of interest" description="Disordered" evidence="1">
    <location>
        <begin position="1074"/>
        <end position="1143"/>
    </location>
</feature>
<feature type="compositionally biased region" description="Low complexity" evidence="1">
    <location>
        <begin position="583"/>
        <end position="617"/>
    </location>
</feature>
<feature type="compositionally biased region" description="Low complexity" evidence="1">
    <location>
        <begin position="328"/>
        <end position="350"/>
    </location>
</feature>
<feature type="compositionally biased region" description="Basic and acidic residues" evidence="1">
    <location>
        <begin position="252"/>
        <end position="267"/>
    </location>
</feature>
<reference evidence="2" key="1">
    <citation type="submission" date="2020-11" db="EMBL/GenBank/DDBJ databases">
        <authorList>
            <consortium name="DOE Joint Genome Institute"/>
            <person name="Ahrendt S."/>
            <person name="Riley R."/>
            <person name="Andreopoulos W."/>
            <person name="Labutti K."/>
            <person name="Pangilinan J."/>
            <person name="Ruiz-Duenas F.J."/>
            <person name="Barrasa J.M."/>
            <person name="Sanchez-Garcia M."/>
            <person name="Camarero S."/>
            <person name="Miyauchi S."/>
            <person name="Serrano A."/>
            <person name="Linde D."/>
            <person name="Babiker R."/>
            <person name="Drula E."/>
            <person name="Ayuso-Fernandez I."/>
            <person name="Pacheco R."/>
            <person name="Padilla G."/>
            <person name="Ferreira P."/>
            <person name="Barriuso J."/>
            <person name="Kellner H."/>
            <person name="Castanera R."/>
            <person name="Alfaro M."/>
            <person name="Ramirez L."/>
            <person name="Pisabarro A.G."/>
            <person name="Kuo A."/>
            <person name="Tritt A."/>
            <person name="Lipzen A."/>
            <person name="He G."/>
            <person name="Yan M."/>
            <person name="Ng V."/>
            <person name="Cullen D."/>
            <person name="Martin F."/>
            <person name="Rosso M.-N."/>
            <person name="Henrissat B."/>
            <person name="Hibbett D."/>
            <person name="Martinez A.T."/>
            <person name="Grigoriev I.V."/>
        </authorList>
    </citation>
    <scope>NUCLEOTIDE SEQUENCE</scope>
    <source>
        <strain evidence="2">CBS 506.95</strain>
    </source>
</reference>
<feature type="compositionally biased region" description="Polar residues" evidence="1">
    <location>
        <begin position="634"/>
        <end position="661"/>
    </location>
</feature>
<feature type="compositionally biased region" description="Low complexity" evidence="1">
    <location>
        <begin position="366"/>
        <end position="381"/>
    </location>
</feature>
<evidence type="ECO:0000313" key="3">
    <source>
        <dbReference type="Proteomes" id="UP000807306"/>
    </source>
</evidence>
<accession>A0A9P6EKW7</accession>
<dbReference type="PANTHER" id="PTHR48125">
    <property type="entry name" value="LP07818P1"/>
    <property type="match status" value="1"/>
</dbReference>
<feature type="compositionally biased region" description="Basic and acidic residues" evidence="1">
    <location>
        <begin position="210"/>
        <end position="221"/>
    </location>
</feature>
<feature type="region of interest" description="Disordered" evidence="1">
    <location>
        <begin position="1"/>
        <end position="37"/>
    </location>
</feature>
<keyword evidence="3" id="KW-1185">Reference proteome</keyword>
<feature type="compositionally biased region" description="Pro residues" evidence="1">
    <location>
        <begin position="733"/>
        <end position="750"/>
    </location>
</feature>
<feature type="compositionally biased region" description="Low complexity" evidence="1">
    <location>
        <begin position="284"/>
        <end position="298"/>
    </location>
</feature>
<feature type="compositionally biased region" description="Polar residues" evidence="1">
    <location>
        <begin position="115"/>
        <end position="128"/>
    </location>
</feature>
<evidence type="ECO:0000256" key="1">
    <source>
        <dbReference type="SAM" id="MobiDB-lite"/>
    </source>
</evidence>
<sequence>MNKTFVFPPAPQPALRPQQRNSGDDGQEGGSRNSNALRASVLDAAMELGLGNSSVVANWMFSNVVEEEDETEDRLLPASSVNSYQRDESTPAPGGHGVHFAPQSTVHIPVGEPGEQQSKPVMFRTSSGPGAALASGKVAGTGQPVAFPEGMPAPPHSSTAGVAFPTREKSSKEEGKKLKKKKSTHDGYESDGGYMSEGAIKKKDKKKKEKEREKEKKHAVENAEDSVMLSPLEPGERKRKKSFVEAMKSSSKKKEKEKTKVKEKDADAGYETDGGTKKPKRSFFKLSGKSSKGDLASLAVPSSSEVPTLPSLGLPIHERFATSMPPNGGSFSSSVAESTVTSTSTGSSSTLPAMVPLAAMTFHDFSSSSSQPAPTSESPTSYHPPPSALTNPHLDLGLNPNRDSQVSTGSSSSAGSASRAAPSSRTSHSSAGKSHEAGGLPPHSGHIIPSPTLDDNAVQTFSPTTSTTSAAPIRSPFDPFSSKPASSPLARSPSPIPPVPAMPNDVLRQPHSAPTLSKPPPSMPPVTPINLDKGAKGGLRIKPSLEKLNLLGRNKEKSREKGFQKDKDEPAFTETLLVPGQTSSALPSPLSPASPYVLVTPTHTSPTTSNSSSQSLPIKPSAPSQYGLPHSPLNLDSTSPILRSRSGQPLSPSDSRAQASQLHVPRTFISAPNTAASSPRSFPTSGPSSATLPVPRSRPTNLHFAPEDDNKLGTGSARPSPLTSPNVLAYYDIPPPSPPPSGPLPIPPREPFVVSPVEGARSPSPNAMTRRARSPIPPSSSGGNSPPVANAVPAQFPTPAQLRQRMMERGPRPPPPSALPQQPIHGTGGGSLSSGSIQRGRESPFPSRRMATVPITGTAGPRTSGIESTTPMRYRELYENESPAYVTPRKSGDKRRARFAQDPVTSGGSAEGGEQNSKRRSWIDFDDVMGRSRSSEDSNDIAIRVSTSDDDDGVSGEGTQESWQSQEIGYAMQDVEDMRDVIDRFVPQNEGSEESAYSGRVIGRSRSFEALDPANAGLSGNTNGDYAWDDKMTVGDRTSRWSGSTYSRVSILDEEESTSRRDQFVRRVEAMLAGGDSKDGTRSNKSGTGGMAGVGARSVGRGMGVFVPPPVPRIPDMYNPAPQRKPPATSAAPVPVGRNWNKF</sequence>
<dbReference type="Proteomes" id="UP000807306">
    <property type="component" value="Unassembled WGS sequence"/>
</dbReference>
<dbReference type="AlphaFoldDB" id="A0A9P6EKW7"/>
<feature type="region of interest" description="Disordered" evidence="1">
    <location>
        <begin position="364"/>
        <end position="966"/>
    </location>
</feature>
<feature type="compositionally biased region" description="Polar residues" evidence="1">
    <location>
        <begin position="670"/>
        <end position="691"/>
    </location>
</feature>
<gene>
    <name evidence="2" type="ORF">CPB83DRAFT_850209</name>
</gene>